<dbReference type="AlphaFoldDB" id="A0A2Z6GCP6"/>
<dbReference type="EMBL" id="AP018738">
    <property type="protein sequence ID" value="BBE51288.1"/>
    <property type="molecule type" value="Genomic_DNA"/>
</dbReference>
<organism evidence="5 6">
    <name type="scientific">Ferriphaselus amnicola</name>
    <dbReference type="NCBI Taxonomy" id="1188319"/>
    <lineage>
        <taxon>Bacteria</taxon>
        <taxon>Pseudomonadati</taxon>
        <taxon>Pseudomonadota</taxon>
        <taxon>Betaproteobacteria</taxon>
        <taxon>Nitrosomonadales</taxon>
        <taxon>Gallionellaceae</taxon>
        <taxon>Ferriphaselus</taxon>
    </lineage>
</organism>
<dbReference type="Pfam" id="PF01985">
    <property type="entry name" value="CRS1_YhbY"/>
    <property type="match status" value="1"/>
</dbReference>
<dbReference type="PANTHER" id="PTHR40065:SF3">
    <property type="entry name" value="RNA-BINDING PROTEIN YHBY"/>
    <property type="match status" value="1"/>
</dbReference>
<dbReference type="SUPFAM" id="SSF75471">
    <property type="entry name" value="YhbY-like"/>
    <property type="match status" value="1"/>
</dbReference>
<proteinExistence type="predicted"/>
<evidence type="ECO:0000256" key="3">
    <source>
        <dbReference type="SAM" id="MobiDB-lite"/>
    </source>
</evidence>
<feature type="region of interest" description="Disordered" evidence="3">
    <location>
        <begin position="95"/>
        <end position="115"/>
    </location>
</feature>
<feature type="compositionally biased region" description="Basic residues" evidence="3">
    <location>
        <begin position="98"/>
        <end position="108"/>
    </location>
</feature>
<dbReference type="InterPro" id="IPR051925">
    <property type="entry name" value="RNA-binding_domain"/>
</dbReference>
<reference evidence="5 6" key="1">
    <citation type="submission" date="2018-06" db="EMBL/GenBank/DDBJ databases">
        <title>OYT1 Genome Sequencing.</title>
        <authorList>
            <person name="Kato S."/>
            <person name="Itoh T."/>
            <person name="Ohkuma M."/>
        </authorList>
    </citation>
    <scope>NUCLEOTIDE SEQUENCE [LARGE SCALE GENOMIC DNA]</scope>
    <source>
        <strain evidence="5 6">OYT1</strain>
    </source>
</reference>
<dbReference type="Gene3D" id="3.30.110.60">
    <property type="entry name" value="YhbY-like"/>
    <property type="match status" value="1"/>
</dbReference>
<dbReference type="PANTHER" id="PTHR40065">
    <property type="entry name" value="RNA-BINDING PROTEIN YHBY"/>
    <property type="match status" value="1"/>
</dbReference>
<keyword evidence="1 2" id="KW-0694">RNA-binding</keyword>
<name>A0A2Z6GCP6_9PROT</name>
<keyword evidence="6" id="KW-1185">Reference proteome</keyword>
<dbReference type="GO" id="GO:0003723">
    <property type="term" value="F:RNA binding"/>
    <property type="evidence" value="ECO:0007669"/>
    <property type="project" value="UniProtKB-UniRule"/>
</dbReference>
<accession>A0A2Z6GCP6</accession>
<dbReference type="InterPro" id="IPR001890">
    <property type="entry name" value="RNA-binding_CRM"/>
</dbReference>
<evidence type="ECO:0000256" key="1">
    <source>
        <dbReference type="ARBA" id="ARBA00022884"/>
    </source>
</evidence>
<gene>
    <name evidence="5" type="ORF">OYT1_ch1755</name>
</gene>
<evidence type="ECO:0000313" key="6">
    <source>
        <dbReference type="Proteomes" id="UP000033070"/>
    </source>
</evidence>
<feature type="domain" description="CRM" evidence="4">
    <location>
        <begin position="2"/>
        <end position="98"/>
    </location>
</feature>
<protein>
    <submittedName>
        <fullName evidence="5">RNA-binding protein</fullName>
    </submittedName>
</protein>
<dbReference type="KEGG" id="fam:OYT1_ch1755"/>
<sequence>MLSLSVAQRLELKARAHALNPVILIGNAGLSEAVLAETAAALKSHELIKVRVMGDDRTVRGAIMEQICEQLDAAPVQQIGKMLVIYKPNLDATMPIKKAPRRDKKPLTKKQLANR</sequence>
<dbReference type="OrthoDB" id="9797519at2"/>
<evidence type="ECO:0000256" key="2">
    <source>
        <dbReference type="PROSITE-ProRule" id="PRU00626"/>
    </source>
</evidence>
<dbReference type="SMART" id="SM01103">
    <property type="entry name" value="CRS1_YhbY"/>
    <property type="match status" value="1"/>
</dbReference>
<dbReference type="RefSeq" id="WP_062625970.1">
    <property type="nucleotide sequence ID" value="NZ_AP018738.1"/>
</dbReference>
<evidence type="ECO:0000259" key="4">
    <source>
        <dbReference type="PROSITE" id="PS51295"/>
    </source>
</evidence>
<dbReference type="Proteomes" id="UP000033070">
    <property type="component" value="Chromosome"/>
</dbReference>
<dbReference type="PROSITE" id="PS51295">
    <property type="entry name" value="CRM"/>
    <property type="match status" value="1"/>
</dbReference>
<dbReference type="STRING" id="1188319.OYT1_00748"/>
<evidence type="ECO:0000313" key="5">
    <source>
        <dbReference type="EMBL" id="BBE51288.1"/>
    </source>
</evidence>
<dbReference type="InterPro" id="IPR035920">
    <property type="entry name" value="YhbY-like_sf"/>
</dbReference>